<dbReference type="PROSITE" id="PS51114">
    <property type="entry name" value="FBA"/>
    <property type="match status" value="1"/>
</dbReference>
<keyword evidence="3" id="KW-1185">Reference proteome</keyword>
<gene>
    <name evidence="2" type="ORF">M9458_015085</name>
</gene>
<dbReference type="EMBL" id="JAMKFB020000007">
    <property type="protein sequence ID" value="KAL0187986.1"/>
    <property type="molecule type" value="Genomic_DNA"/>
</dbReference>
<reference evidence="2 3" key="1">
    <citation type="submission" date="2024-05" db="EMBL/GenBank/DDBJ databases">
        <title>Genome sequencing and assembly of Indian major carp, Cirrhinus mrigala (Hamilton, 1822).</title>
        <authorList>
            <person name="Mohindra V."/>
            <person name="Chowdhury L.M."/>
            <person name="Lal K."/>
            <person name="Jena J.K."/>
        </authorList>
    </citation>
    <scope>NUCLEOTIDE SEQUENCE [LARGE SCALE GENOMIC DNA]</scope>
    <source>
        <strain evidence="2">CM1030</strain>
        <tissue evidence="2">Blood</tissue>
    </source>
</reference>
<feature type="non-terminal residue" evidence="2">
    <location>
        <position position="1"/>
    </location>
</feature>
<dbReference type="PANTHER" id="PTHR12125">
    <property type="entry name" value="F-BOX ONLY PROTEIN 6-LIKE PROTEIN"/>
    <property type="match status" value="1"/>
</dbReference>
<dbReference type="InterPro" id="IPR007397">
    <property type="entry name" value="F-box-assoc_dom"/>
</dbReference>
<dbReference type="Pfam" id="PF04300">
    <property type="entry name" value="FBA"/>
    <property type="match status" value="1"/>
</dbReference>
<proteinExistence type="predicted"/>
<evidence type="ECO:0000313" key="2">
    <source>
        <dbReference type="EMBL" id="KAL0187986.1"/>
    </source>
</evidence>
<dbReference type="SUPFAM" id="SSF49785">
    <property type="entry name" value="Galactose-binding domain-like"/>
    <property type="match status" value="1"/>
</dbReference>
<protein>
    <recommendedName>
        <fullName evidence="1">FBA domain-containing protein</fullName>
    </recommendedName>
</protein>
<dbReference type="InterPro" id="IPR008979">
    <property type="entry name" value="Galactose-bd-like_sf"/>
</dbReference>
<dbReference type="InterPro" id="IPR039752">
    <property type="entry name" value="F-box_only"/>
</dbReference>
<dbReference type="GO" id="GO:0005737">
    <property type="term" value="C:cytoplasm"/>
    <property type="evidence" value="ECO:0007669"/>
    <property type="project" value="UniProtKB-ARBA"/>
</dbReference>
<evidence type="ECO:0000259" key="1">
    <source>
        <dbReference type="PROSITE" id="PS51114"/>
    </source>
</evidence>
<name>A0ABD0QPF1_CIRMR</name>
<organism evidence="2 3">
    <name type="scientific">Cirrhinus mrigala</name>
    <name type="common">Mrigala</name>
    <dbReference type="NCBI Taxonomy" id="683832"/>
    <lineage>
        <taxon>Eukaryota</taxon>
        <taxon>Metazoa</taxon>
        <taxon>Chordata</taxon>
        <taxon>Craniata</taxon>
        <taxon>Vertebrata</taxon>
        <taxon>Euteleostomi</taxon>
        <taxon>Actinopterygii</taxon>
        <taxon>Neopterygii</taxon>
        <taxon>Teleostei</taxon>
        <taxon>Ostariophysi</taxon>
        <taxon>Cypriniformes</taxon>
        <taxon>Cyprinidae</taxon>
        <taxon>Labeoninae</taxon>
        <taxon>Labeonini</taxon>
        <taxon>Cirrhinus</taxon>
    </lineage>
</organism>
<dbReference type="Gene3D" id="2.60.120.260">
    <property type="entry name" value="Galactose-binding domain-like"/>
    <property type="match status" value="1"/>
</dbReference>
<sequence>YAPLSDCGSEYQICVELLDEKKKPISTFQPEKVFFQKGKMYPWRQMTHVFMNYGPGVRFIRFTHGGKDTKFQKGQHGIQVTNSSVEICPTE</sequence>
<dbReference type="Proteomes" id="UP001529510">
    <property type="component" value="Unassembled WGS sequence"/>
</dbReference>
<accession>A0ABD0QPF1</accession>
<dbReference type="PANTHER" id="PTHR12125:SF12">
    <property type="entry name" value="F-BOX ONLY PROTEIN 6"/>
    <property type="match status" value="1"/>
</dbReference>
<dbReference type="SMART" id="SM01198">
    <property type="entry name" value="FBA"/>
    <property type="match status" value="1"/>
</dbReference>
<dbReference type="FunFam" id="2.60.120.260:FF:000012">
    <property type="entry name" value="F-box only protein 2"/>
    <property type="match status" value="1"/>
</dbReference>
<comment type="caution">
    <text evidence="2">The sequence shown here is derived from an EMBL/GenBank/DDBJ whole genome shotgun (WGS) entry which is preliminary data.</text>
</comment>
<feature type="domain" description="FBA" evidence="1">
    <location>
        <begin position="1"/>
        <end position="89"/>
    </location>
</feature>
<evidence type="ECO:0000313" key="3">
    <source>
        <dbReference type="Proteomes" id="UP001529510"/>
    </source>
</evidence>
<dbReference type="AlphaFoldDB" id="A0ABD0QPF1"/>